<gene>
    <name evidence="5" type="primary">ftsE</name>
    <name evidence="5" type="ORF">MAGMO_3859</name>
</gene>
<dbReference type="Gene3D" id="3.40.50.300">
    <property type="entry name" value="P-loop containing nucleotide triphosphate hydrolases"/>
    <property type="match status" value="1"/>
</dbReference>
<protein>
    <submittedName>
        <fullName evidence="5">Transporter subunit: ATP-binding component of ABC superfamily</fullName>
    </submittedName>
</protein>
<keyword evidence="1" id="KW-0813">Transport</keyword>
<dbReference type="PROSITE" id="PS50893">
    <property type="entry name" value="ABC_TRANSPORTER_2"/>
    <property type="match status" value="1"/>
</dbReference>
<dbReference type="CDD" id="cd03255">
    <property type="entry name" value="ABC_MJ0796_LolCDE_FtsE"/>
    <property type="match status" value="1"/>
</dbReference>
<name>A0A1S7LPK5_MAGMO</name>
<evidence type="ECO:0000256" key="2">
    <source>
        <dbReference type="ARBA" id="ARBA00022741"/>
    </source>
</evidence>
<accession>A0A1S7LPK5</accession>
<reference evidence="5" key="1">
    <citation type="submission" date="2015-04" db="EMBL/GenBank/DDBJ databases">
        <authorList>
            <person name="Syromyatnikov M.Y."/>
            <person name="Popov V.N."/>
        </authorList>
    </citation>
    <scope>NUCLEOTIDE SEQUENCE</scope>
    <source>
        <strain evidence="5">MO-1</strain>
    </source>
</reference>
<dbReference type="GO" id="GO:0005524">
    <property type="term" value="F:ATP binding"/>
    <property type="evidence" value="ECO:0007669"/>
    <property type="project" value="UniProtKB-KW"/>
</dbReference>
<dbReference type="EMBL" id="LO017727">
    <property type="protein sequence ID" value="CRH07987.1"/>
    <property type="molecule type" value="Genomic_DNA"/>
</dbReference>
<dbReference type="InterPro" id="IPR003439">
    <property type="entry name" value="ABC_transporter-like_ATP-bd"/>
</dbReference>
<dbReference type="PANTHER" id="PTHR24220">
    <property type="entry name" value="IMPORT ATP-BINDING PROTEIN"/>
    <property type="match status" value="1"/>
</dbReference>
<dbReference type="GO" id="GO:0022857">
    <property type="term" value="F:transmembrane transporter activity"/>
    <property type="evidence" value="ECO:0007669"/>
    <property type="project" value="TreeGrafter"/>
</dbReference>
<dbReference type="AlphaFoldDB" id="A0A1S7LPK5"/>
<keyword evidence="2" id="KW-0547">Nucleotide-binding</keyword>
<dbReference type="InterPro" id="IPR003593">
    <property type="entry name" value="AAA+_ATPase"/>
</dbReference>
<dbReference type="InterPro" id="IPR017911">
    <property type="entry name" value="MacB-like_ATP-bd"/>
</dbReference>
<dbReference type="GO" id="GO:0016887">
    <property type="term" value="F:ATP hydrolysis activity"/>
    <property type="evidence" value="ECO:0007669"/>
    <property type="project" value="InterPro"/>
</dbReference>
<evidence type="ECO:0000256" key="3">
    <source>
        <dbReference type="ARBA" id="ARBA00022840"/>
    </source>
</evidence>
<dbReference type="Pfam" id="PF00005">
    <property type="entry name" value="ABC_tran"/>
    <property type="match status" value="1"/>
</dbReference>
<proteinExistence type="predicted"/>
<evidence type="ECO:0000259" key="4">
    <source>
        <dbReference type="PROSITE" id="PS50893"/>
    </source>
</evidence>
<dbReference type="GO" id="GO:0005886">
    <property type="term" value="C:plasma membrane"/>
    <property type="evidence" value="ECO:0007669"/>
    <property type="project" value="TreeGrafter"/>
</dbReference>
<organism evidence="5">
    <name type="scientific">Magnetococcus massalia (strain MO-1)</name>
    <dbReference type="NCBI Taxonomy" id="451514"/>
    <lineage>
        <taxon>Bacteria</taxon>
        <taxon>Pseudomonadati</taxon>
        <taxon>Pseudomonadota</taxon>
        <taxon>Magnetococcia</taxon>
        <taxon>Magnetococcales</taxon>
        <taxon>Magnetococcaceae</taxon>
        <taxon>Magnetococcus</taxon>
    </lineage>
</organism>
<evidence type="ECO:0000313" key="5">
    <source>
        <dbReference type="EMBL" id="CRH07987.1"/>
    </source>
</evidence>
<dbReference type="SMART" id="SM00382">
    <property type="entry name" value="AAA"/>
    <property type="match status" value="1"/>
</dbReference>
<keyword evidence="3 5" id="KW-0067">ATP-binding</keyword>
<dbReference type="InterPro" id="IPR015854">
    <property type="entry name" value="ABC_transpr_LolD-like"/>
</dbReference>
<dbReference type="PANTHER" id="PTHR24220:SF86">
    <property type="entry name" value="ABC TRANSPORTER ABCH.1"/>
    <property type="match status" value="1"/>
</dbReference>
<evidence type="ECO:0000256" key="1">
    <source>
        <dbReference type="ARBA" id="ARBA00022448"/>
    </source>
</evidence>
<dbReference type="InterPro" id="IPR027417">
    <property type="entry name" value="P-loop_NTPase"/>
</dbReference>
<dbReference type="SUPFAM" id="SSF52540">
    <property type="entry name" value="P-loop containing nucleoside triphosphate hydrolases"/>
    <property type="match status" value="1"/>
</dbReference>
<sequence length="246" mass="27105">MIELRSVRKAYNQGQHNELWAVDGIDLKLEDSRVTVFTGPSGSGKTTLLTLIGCLARPTEGRVALNGEDISALPERFLTQIRRHSFGFVFQRFNLIAGLSVRENVMLPAYPLGGDHKALAKRADELLEQLGLLERASFKSEWLSGGEAQRTAVARALINDPEVIIADEPTANLDTHLSREFLTIMESLVGQGKRILMTSHDPLVYDSNLVERRIAMRDGRLVEPALEPIAEPGSESIAEPIVEPVA</sequence>
<feature type="domain" description="ABC transporter" evidence="4">
    <location>
        <begin position="2"/>
        <end position="243"/>
    </location>
</feature>